<comment type="caution">
    <text evidence="2">The sequence shown here is derived from an EMBL/GenBank/DDBJ whole genome shotgun (WGS) entry which is preliminary data.</text>
</comment>
<accession>A0A8H4TUH6</accession>
<keyword evidence="3" id="KW-1185">Reference proteome</keyword>
<gene>
    <name evidence="2" type="ORF">FZEAL_10883</name>
</gene>
<name>A0A8H4TUH6_9HYPO</name>
<evidence type="ECO:0000313" key="2">
    <source>
        <dbReference type="EMBL" id="KAF4964164.1"/>
    </source>
</evidence>
<feature type="compositionally biased region" description="Basic residues" evidence="1">
    <location>
        <begin position="1"/>
        <end position="11"/>
    </location>
</feature>
<feature type="compositionally biased region" description="Low complexity" evidence="1">
    <location>
        <begin position="66"/>
        <end position="77"/>
    </location>
</feature>
<dbReference type="EMBL" id="JABEYC010001538">
    <property type="protein sequence ID" value="KAF4964164.1"/>
    <property type="molecule type" value="Genomic_DNA"/>
</dbReference>
<protein>
    <submittedName>
        <fullName evidence="2">Uncharacterized protein</fullName>
    </submittedName>
</protein>
<feature type="compositionally biased region" description="Basic and acidic residues" evidence="1">
    <location>
        <begin position="12"/>
        <end position="23"/>
    </location>
</feature>
<feature type="compositionally biased region" description="Polar residues" evidence="1">
    <location>
        <begin position="78"/>
        <end position="103"/>
    </location>
</feature>
<feature type="region of interest" description="Disordered" evidence="1">
    <location>
        <begin position="1"/>
        <end position="103"/>
    </location>
</feature>
<evidence type="ECO:0000313" key="3">
    <source>
        <dbReference type="Proteomes" id="UP000635477"/>
    </source>
</evidence>
<evidence type="ECO:0000256" key="1">
    <source>
        <dbReference type="SAM" id="MobiDB-lite"/>
    </source>
</evidence>
<proteinExistence type="predicted"/>
<reference evidence="2" key="1">
    <citation type="journal article" date="2020" name="BMC Genomics">
        <title>Correction to: Identification and distribution of gene clusters required for synthesis of sphingolipid metabolism inhibitors in diverse species of the filamentous fungus Fusarium.</title>
        <authorList>
            <person name="Kim H.S."/>
            <person name="Lohmar J.M."/>
            <person name="Busman M."/>
            <person name="Brown D.W."/>
            <person name="Naumann T.A."/>
            <person name="Divon H.H."/>
            <person name="Lysoe E."/>
            <person name="Uhlig S."/>
            <person name="Proctor R.H."/>
        </authorList>
    </citation>
    <scope>NUCLEOTIDE SEQUENCE</scope>
    <source>
        <strain evidence="2">NRRL 22465</strain>
    </source>
</reference>
<sequence>MFGKPAGRKQREKRDRPEKDWDTLARIAKNALRRHPSTGIASKGSSRSKNQTAPERSPSPMVICLSSDPISEPISESAMTSPPSMISSRETDESTFGTPSLFTTDGRLSILGSRSDAIAGQHEIITEDVSDVIECLDTLEESLPSALVDAKLKSRRGA</sequence>
<dbReference type="AlphaFoldDB" id="A0A8H4TUH6"/>
<feature type="compositionally biased region" description="Polar residues" evidence="1">
    <location>
        <begin position="39"/>
        <end position="54"/>
    </location>
</feature>
<organism evidence="2 3">
    <name type="scientific">Fusarium zealandicum</name>
    <dbReference type="NCBI Taxonomy" id="1053134"/>
    <lineage>
        <taxon>Eukaryota</taxon>
        <taxon>Fungi</taxon>
        <taxon>Dikarya</taxon>
        <taxon>Ascomycota</taxon>
        <taxon>Pezizomycotina</taxon>
        <taxon>Sordariomycetes</taxon>
        <taxon>Hypocreomycetidae</taxon>
        <taxon>Hypocreales</taxon>
        <taxon>Nectriaceae</taxon>
        <taxon>Fusarium</taxon>
        <taxon>Fusarium staphyleae species complex</taxon>
    </lineage>
</organism>
<dbReference type="Proteomes" id="UP000635477">
    <property type="component" value="Unassembled WGS sequence"/>
</dbReference>
<reference evidence="2" key="2">
    <citation type="submission" date="2020-05" db="EMBL/GenBank/DDBJ databases">
        <authorList>
            <person name="Kim H.-S."/>
            <person name="Proctor R.H."/>
            <person name="Brown D.W."/>
        </authorList>
    </citation>
    <scope>NUCLEOTIDE SEQUENCE</scope>
    <source>
        <strain evidence="2">NRRL 22465</strain>
    </source>
</reference>